<protein>
    <submittedName>
        <fullName evidence="1">Uncharacterized protein</fullName>
    </submittedName>
</protein>
<proteinExistence type="predicted"/>
<dbReference type="Proteomes" id="UP000828390">
    <property type="component" value="Unassembled WGS sequence"/>
</dbReference>
<comment type="caution">
    <text evidence="1">The sequence shown here is derived from an EMBL/GenBank/DDBJ whole genome shotgun (WGS) entry which is preliminary data.</text>
</comment>
<organism evidence="1 2">
    <name type="scientific">Dreissena polymorpha</name>
    <name type="common">Zebra mussel</name>
    <name type="synonym">Mytilus polymorpha</name>
    <dbReference type="NCBI Taxonomy" id="45954"/>
    <lineage>
        <taxon>Eukaryota</taxon>
        <taxon>Metazoa</taxon>
        <taxon>Spiralia</taxon>
        <taxon>Lophotrochozoa</taxon>
        <taxon>Mollusca</taxon>
        <taxon>Bivalvia</taxon>
        <taxon>Autobranchia</taxon>
        <taxon>Heteroconchia</taxon>
        <taxon>Euheterodonta</taxon>
        <taxon>Imparidentia</taxon>
        <taxon>Neoheterodontei</taxon>
        <taxon>Myida</taxon>
        <taxon>Dreissenoidea</taxon>
        <taxon>Dreissenidae</taxon>
        <taxon>Dreissena</taxon>
    </lineage>
</organism>
<gene>
    <name evidence="1" type="ORF">DPMN_024162</name>
</gene>
<keyword evidence="2" id="KW-1185">Reference proteome</keyword>
<dbReference type="EMBL" id="JAIWYP010000002">
    <property type="protein sequence ID" value="KAH3861235.1"/>
    <property type="molecule type" value="Genomic_DNA"/>
</dbReference>
<sequence length="99" mass="11780">MAQIISEIETKVRNYDIEPRHVRMELMSYVASIAPGHLAHSRTRSILDTLNNSDANISTYVCQSAGDFERKLHTYFRPVYQWFFCILHMRYWLGARRKR</sequence>
<reference evidence="1" key="1">
    <citation type="journal article" date="2019" name="bioRxiv">
        <title>The Genome of the Zebra Mussel, Dreissena polymorpha: A Resource for Invasive Species Research.</title>
        <authorList>
            <person name="McCartney M.A."/>
            <person name="Auch B."/>
            <person name="Kono T."/>
            <person name="Mallez S."/>
            <person name="Zhang Y."/>
            <person name="Obille A."/>
            <person name="Becker A."/>
            <person name="Abrahante J.E."/>
            <person name="Garbe J."/>
            <person name="Badalamenti J.P."/>
            <person name="Herman A."/>
            <person name="Mangelson H."/>
            <person name="Liachko I."/>
            <person name="Sullivan S."/>
            <person name="Sone E.D."/>
            <person name="Koren S."/>
            <person name="Silverstein K.A.T."/>
            <person name="Beckman K.B."/>
            <person name="Gohl D.M."/>
        </authorList>
    </citation>
    <scope>NUCLEOTIDE SEQUENCE</scope>
    <source>
        <strain evidence="1">Duluth1</strain>
        <tissue evidence="1">Whole animal</tissue>
    </source>
</reference>
<accession>A0A9D4LNE0</accession>
<evidence type="ECO:0000313" key="2">
    <source>
        <dbReference type="Proteomes" id="UP000828390"/>
    </source>
</evidence>
<evidence type="ECO:0000313" key="1">
    <source>
        <dbReference type="EMBL" id="KAH3861235.1"/>
    </source>
</evidence>
<dbReference type="AlphaFoldDB" id="A0A9D4LNE0"/>
<name>A0A9D4LNE0_DREPO</name>
<reference evidence="1" key="2">
    <citation type="submission" date="2020-11" db="EMBL/GenBank/DDBJ databases">
        <authorList>
            <person name="McCartney M.A."/>
            <person name="Auch B."/>
            <person name="Kono T."/>
            <person name="Mallez S."/>
            <person name="Becker A."/>
            <person name="Gohl D.M."/>
            <person name="Silverstein K.A.T."/>
            <person name="Koren S."/>
            <person name="Bechman K.B."/>
            <person name="Herman A."/>
            <person name="Abrahante J.E."/>
            <person name="Garbe J."/>
        </authorList>
    </citation>
    <scope>NUCLEOTIDE SEQUENCE</scope>
    <source>
        <strain evidence="1">Duluth1</strain>
        <tissue evidence="1">Whole animal</tissue>
    </source>
</reference>